<name>A0AAU7C8W9_9BACT</name>
<protein>
    <recommendedName>
        <fullName evidence="3">MFS transporter</fullName>
    </recommendedName>
</protein>
<feature type="transmembrane region" description="Helical" evidence="1">
    <location>
        <begin position="56"/>
        <end position="77"/>
    </location>
</feature>
<evidence type="ECO:0000313" key="2">
    <source>
        <dbReference type="EMBL" id="XBH01216.1"/>
    </source>
</evidence>
<sequence length="92" mass="9973">MSSNASAGVSAVASFFKYWWDGFGLVFTTMCAASGVALPFRLIYFLEQQHGGVTPFLAGVNGVLMILGGPLIFRVIFRALNFERPSHEAAKI</sequence>
<dbReference type="EMBL" id="CP155447">
    <property type="protein sequence ID" value="XBH01216.1"/>
    <property type="molecule type" value="Genomic_DNA"/>
</dbReference>
<organism evidence="2">
    <name type="scientific">Singulisphaera sp. Ch08</name>
    <dbReference type="NCBI Taxonomy" id="3120278"/>
    <lineage>
        <taxon>Bacteria</taxon>
        <taxon>Pseudomonadati</taxon>
        <taxon>Planctomycetota</taxon>
        <taxon>Planctomycetia</taxon>
        <taxon>Isosphaerales</taxon>
        <taxon>Isosphaeraceae</taxon>
        <taxon>Singulisphaera</taxon>
    </lineage>
</organism>
<keyword evidence="1" id="KW-0472">Membrane</keyword>
<dbReference type="RefSeq" id="WP_406693909.1">
    <property type="nucleotide sequence ID" value="NZ_CP155447.1"/>
</dbReference>
<keyword evidence="1" id="KW-1133">Transmembrane helix</keyword>
<gene>
    <name evidence="2" type="ORF">V5E97_22995</name>
</gene>
<proteinExistence type="predicted"/>
<evidence type="ECO:0000256" key="1">
    <source>
        <dbReference type="SAM" id="Phobius"/>
    </source>
</evidence>
<keyword evidence="1" id="KW-0812">Transmembrane</keyword>
<feature type="transmembrane region" description="Helical" evidence="1">
    <location>
        <begin position="23"/>
        <end position="44"/>
    </location>
</feature>
<evidence type="ECO:0008006" key="3">
    <source>
        <dbReference type="Google" id="ProtNLM"/>
    </source>
</evidence>
<accession>A0AAU7C8W9</accession>
<reference evidence="2" key="1">
    <citation type="submission" date="2024-05" db="EMBL/GenBank/DDBJ databases">
        <title>Planctomycetes of the genus Singulisphaera possess chitinolytic capabilities.</title>
        <authorList>
            <person name="Ivanova A."/>
        </authorList>
    </citation>
    <scope>NUCLEOTIDE SEQUENCE</scope>
    <source>
        <strain evidence="2">Ch08T</strain>
    </source>
</reference>
<dbReference type="AlphaFoldDB" id="A0AAU7C8W9"/>